<dbReference type="Proteomes" id="UP000002028">
    <property type="component" value="Chromosome"/>
</dbReference>
<dbReference type="EMBL" id="CP001769">
    <property type="protein sequence ID" value="ADB39659.1"/>
    <property type="molecule type" value="Genomic_DNA"/>
</dbReference>
<sequence length="53" mass="6282">MMYLLQEMDFSLNDVSFEELVITISSLYYVIYGCNQLTIRCIFSKTLFISTHF</sequence>
<evidence type="ECO:0000313" key="1">
    <source>
        <dbReference type="EMBL" id="ADB39659.1"/>
    </source>
</evidence>
<dbReference type="AlphaFoldDB" id="D2QRA5"/>
<accession>D2QRA5</accession>
<evidence type="ECO:0000313" key="2">
    <source>
        <dbReference type="Proteomes" id="UP000002028"/>
    </source>
</evidence>
<reference evidence="1 2" key="1">
    <citation type="journal article" date="2010" name="Stand. Genomic Sci.">
        <title>Complete genome sequence of Spirosoma linguale type strain (1).</title>
        <authorList>
            <person name="Lail K."/>
            <person name="Sikorski J."/>
            <person name="Saunders E."/>
            <person name="Lapidus A."/>
            <person name="Glavina Del Rio T."/>
            <person name="Copeland A."/>
            <person name="Tice H."/>
            <person name="Cheng J.-F."/>
            <person name="Lucas S."/>
            <person name="Nolan M."/>
            <person name="Bruce D."/>
            <person name="Goodwin L."/>
            <person name="Pitluck S."/>
            <person name="Ivanova N."/>
            <person name="Mavromatis K."/>
            <person name="Ovchinnikova G."/>
            <person name="Pati A."/>
            <person name="Chen A."/>
            <person name="Palaniappan K."/>
            <person name="Land M."/>
            <person name="Hauser L."/>
            <person name="Chang Y.-J."/>
            <person name="Jeffries C.D."/>
            <person name="Chain P."/>
            <person name="Brettin T."/>
            <person name="Detter J.C."/>
            <person name="Schuetze A."/>
            <person name="Rohde M."/>
            <person name="Tindall B.J."/>
            <person name="Goeker M."/>
            <person name="Bristow J."/>
            <person name="Eisen J.A."/>
            <person name="Markowitz V."/>
            <person name="Hugenholtz P."/>
            <person name="Kyrpides N.C."/>
            <person name="Klenk H.-P."/>
            <person name="Chen F."/>
        </authorList>
    </citation>
    <scope>NUCLEOTIDE SEQUENCE [LARGE SCALE GENOMIC DNA]</scope>
    <source>
        <strain evidence="2">ATCC 33905 / DSM 74 / LMG 10896 / Claus 1</strain>
    </source>
</reference>
<dbReference type="STRING" id="504472.Slin_3652"/>
<keyword evidence="2" id="KW-1185">Reference proteome</keyword>
<gene>
    <name evidence="1" type="ordered locus">Slin_3652</name>
</gene>
<organism evidence="1 2">
    <name type="scientific">Spirosoma linguale (strain ATCC 33905 / DSM 74 / LMG 10896 / Claus 1)</name>
    <dbReference type="NCBI Taxonomy" id="504472"/>
    <lineage>
        <taxon>Bacteria</taxon>
        <taxon>Pseudomonadati</taxon>
        <taxon>Bacteroidota</taxon>
        <taxon>Cytophagia</taxon>
        <taxon>Cytophagales</taxon>
        <taxon>Cytophagaceae</taxon>
        <taxon>Spirosoma</taxon>
    </lineage>
</organism>
<dbReference type="KEGG" id="sli:Slin_3652"/>
<dbReference type="HOGENOM" id="CLU_3066358_0_0_10"/>
<name>D2QRA5_SPILD</name>
<protein>
    <submittedName>
        <fullName evidence="1">Uncharacterized protein</fullName>
    </submittedName>
</protein>
<proteinExistence type="predicted"/>